<evidence type="ECO:0000313" key="3">
    <source>
        <dbReference type="EMBL" id="AFK87530.1"/>
    </source>
</evidence>
<dbReference type="KEGG" id="tsh:Tsac_2534"/>
<dbReference type="InterPro" id="IPR014922">
    <property type="entry name" value="YdhG-like"/>
</dbReference>
<accession>I3VYD5</accession>
<dbReference type="InterPro" id="IPR016786">
    <property type="entry name" value="YdeI_bac"/>
</dbReference>
<gene>
    <name evidence="3" type="ordered locus">Tsac_2534</name>
</gene>
<evidence type="ECO:0000259" key="2">
    <source>
        <dbReference type="Pfam" id="PF08818"/>
    </source>
</evidence>
<dbReference type="RefSeq" id="WP_014759361.1">
    <property type="nucleotide sequence ID" value="NC_017992.1"/>
</dbReference>
<evidence type="ECO:0000256" key="1">
    <source>
        <dbReference type="SAM" id="Coils"/>
    </source>
</evidence>
<sequence>MTNPKVDEYLEKVSNWKDELEKLREIMLEFQLEEDLKWGKPCYSYNKSNIAILIGFKEYCAISFFKGSLLNDEKGILIKPGENSQASRQIRFKSIEEIAEKEDVLKEYITKAIEIEKLGMKVDFKKNDETKIPYEFQIKLDEDPILKSAFFALTPGRQRAYIIYFSQPKQSKTREARVDKYIGKILSGKGLND</sequence>
<dbReference type="Pfam" id="PF08818">
    <property type="entry name" value="DUF1801"/>
    <property type="match status" value="1"/>
</dbReference>
<name>I3VYD5_THESW</name>
<keyword evidence="1" id="KW-0175">Coiled coil</keyword>
<feature type="coiled-coil region" evidence="1">
    <location>
        <begin position="6"/>
        <end position="33"/>
    </location>
</feature>
<dbReference type="PIRSF" id="PIRSF021308">
    <property type="entry name" value="UCP021308"/>
    <property type="match status" value="1"/>
</dbReference>
<evidence type="ECO:0000313" key="4">
    <source>
        <dbReference type="Proteomes" id="UP000006178"/>
    </source>
</evidence>
<dbReference type="PATRIC" id="fig|1094508.3.peg.2569"/>
<protein>
    <recommendedName>
        <fullName evidence="2">YdhG-like domain-containing protein</fullName>
    </recommendedName>
</protein>
<dbReference type="Pfam" id="PF13376">
    <property type="entry name" value="OmdA"/>
    <property type="match status" value="1"/>
</dbReference>
<feature type="domain" description="YdhG-like" evidence="2">
    <location>
        <begin position="16"/>
        <end position="113"/>
    </location>
</feature>
<dbReference type="EMBL" id="CP003184">
    <property type="protein sequence ID" value="AFK87530.1"/>
    <property type="molecule type" value="Genomic_DNA"/>
</dbReference>
<reference evidence="3 4" key="1">
    <citation type="journal article" date="2014" name="Appl. Environ. Microbiol.">
        <title>Profile of Secreted Hydrolases, Associated Proteins, and SlpA in Thermoanaerobacterium saccharolyticum during the Degradation of Hemicellulose.</title>
        <authorList>
            <person name="Currie D.H."/>
            <person name="Guss A.M."/>
            <person name="Herring C.D."/>
            <person name="Giannone R.J."/>
            <person name="Johnson C.M."/>
            <person name="Lankford P.K."/>
            <person name="Brown S.D."/>
            <person name="Hettich R.L."/>
            <person name="Lynd L.R."/>
        </authorList>
    </citation>
    <scope>NUCLEOTIDE SEQUENCE [LARGE SCALE GENOMIC DNA]</scope>
    <source>
        <strain evidence="4">DSM 8691 / JW/SL-YS485</strain>
    </source>
</reference>
<dbReference type="Proteomes" id="UP000006178">
    <property type="component" value="Chromosome"/>
</dbReference>
<dbReference type="eggNOG" id="COG4430">
    <property type="taxonomic scope" value="Bacteria"/>
</dbReference>
<dbReference type="SUPFAM" id="SSF159888">
    <property type="entry name" value="YdhG-like"/>
    <property type="match status" value="1"/>
</dbReference>
<dbReference type="Gene3D" id="3.90.1150.200">
    <property type="match status" value="1"/>
</dbReference>
<organism evidence="3 4">
    <name type="scientific">Thermoanaerobacterium saccharolyticum (strain DSM 8691 / JW/SL-YS485)</name>
    <dbReference type="NCBI Taxonomy" id="1094508"/>
    <lineage>
        <taxon>Bacteria</taxon>
        <taxon>Bacillati</taxon>
        <taxon>Bacillota</taxon>
        <taxon>Clostridia</taxon>
        <taxon>Thermoanaerobacterales</taxon>
        <taxon>Thermoanaerobacteraceae</taxon>
        <taxon>Thermoanaerobacterium</taxon>
    </lineage>
</organism>
<proteinExistence type="predicted"/>
<keyword evidence="4" id="KW-1185">Reference proteome</keyword>
<dbReference type="BioCyc" id="TSAC1094508:GLMA-2573-MONOMER"/>
<dbReference type="STRING" id="1094508.Tsac_2534"/>
<dbReference type="AlphaFoldDB" id="I3VYD5"/>